<evidence type="ECO:0000259" key="5">
    <source>
        <dbReference type="PROSITE" id="PS50987"/>
    </source>
</evidence>
<evidence type="ECO:0000313" key="6">
    <source>
        <dbReference type="EMBL" id="GGD84052.1"/>
    </source>
</evidence>
<dbReference type="NCBIfam" id="NF033788">
    <property type="entry name" value="HTH_metalloreg"/>
    <property type="match status" value="1"/>
</dbReference>
<feature type="transmembrane region" description="Helical" evidence="4">
    <location>
        <begin position="6"/>
        <end position="23"/>
    </location>
</feature>
<dbReference type="CDD" id="cd00090">
    <property type="entry name" value="HTH_ARSR"/>
    <property type="match status" value="1"/>
</dbReference>
<dbReference type="InterPro" id="IPR036390">
    <property type="entry name" value="WH_DNA-bd_sf"/>
</dbReference>
<dbReference type="SUPFAM" id="SSF46785">
    <property type="entry name" value="Winged helix' DNA-binding domain"/>
    <property type="match status" value="1"/>
</dbReference>
<keyword evidence="2" id="KW-0238">DNA-binding</keyword>
<keyword evidence="4" id="KW-0472">Membrane</keyword>
<protein>
    <recommendedName>
        <fullName evidence="5">HTH arsR-type domain-containing protein</fullName>
    </recommendedName>
</protein>
<evidence type="ECO:0000256" key="2">
    <source>
        <dbReference type="ARBA" id="ARBA00023125"/>
    </source>
</evidence>
<dbReference type="GO" id="GO:0003700">
    <property type="term" value="F:DNA-binding transcription factor activity"/>
    <property type="evidence" value="ECO:0007669"/>
    <property type="project" value="InterPro"/>
</dbReference>
<dbReference type="Proteomes" id="UP000612456">
    <property type="component" value="Unassembled WGS sequence"/>
</dbReference>
<dbReference type="Gene3D" id="1.10.10.10">
    <property type="entry name" value="Winged helix-like DNA-binding domain superfamily/Winged helix DNA-binding domain"/>
    <property type="match status" value="1"/>
</dbReference>
<evidence type="ECO:0000256" key="3">
    <source>
        <dbReference type="ARBA" id="ARBA00023163"/>
    </source>
</evidence>
<dbReference type="Pfam" id="PF01022">
    <property type="entry name" value="HTH_5"/>
    <property type="match status" value="1"/>
</dbReference>
<dbReference type="InterPro" id="IPR051081">
    <property type="entry name" value="HTH_MetalResp_TranReg"/>
</dbReference>
<dbReference type="PRINTS" id="PR00778">
    <property type="entry name" value="HTHARSR"/>
</dbReference>
<organism evidence="6 7">
    <name type="scientific">Paenibacillus nasutitermitis</name>
    <dbReference type="NCBI Taxonomy" id="1652958"/>
    <lineage>
        <taxon>Bacteria</taxon>
        <taxon>Bacillati</taxon>
        <taxon>Bacillota</taxon>
        <taxon>Bacilli</taxon>
        <taxon>Bacillales</taxon>
        <taxon>Paenibacillaceae</taxon>
        <taxon>Paenibacillus</taxon>
    </lineage>
</organism>
<accession>A0A917DYM2</accession>
<evidence type="ECO:0000256" key="4">
    <source>
        <dbReference type="SAM" id="Phobius"/>
    </source>
</evidence>
<evidence type="ECO:0000313" key="7">
    <source>
        <dbReference type="Proteomes" id="UP000612456"/>
    </source>
</evidence>
<dbReference type="PROSITE" id="PS50987">
    <property type="entry name" value="HTH_ARSR_2"/>
    <property type="match status" value="1"/>
</dbReference>
<proteinExistence type="predicted"/>
<name>A0A917DYM2_9BACL</name>
<dbReference type="AlphaFoldDB" id="A0A917DYM2"/>
<keyword evidence="4" id="KW-0812">Transmembrane</keyword>
<dbReference type="InterPro" id="IPR011991">
    <property type="entry name" value="ArsR-like_HTH"/>
</dbReference>
<dbReference type="GO" id="GO:0003677">
    <property type="term" value="F:DNA binding"/>
    <property type="evidence" value="ECO:0007669"/>
    <property type="project" value="UniProtKB-KW"/>
</dbReference>
<feature type="domain" description="HTH arsR-type" evidence="5">
    <location>
        <begin position="21"/>
        <end position="125"/>
    </location>
</feature>
<dbReference type="PANTHER" id="PTHR33154:SF33">
    <property type="entry name" value="TRANSCRIPTIONAL REPRESSOR SDPR"/>
    <property type="match status" value="1"/>
</dbReference>
<comment type="caution">
    <text evidence="6">The sequence shown here is derived from an EMBL/GenBank/DDBJ whole genome shotgun (WGS) entry which is preliminary data.</text>
</comment>
<gene>
    <name evidence="6" type="ORF">GCM10010911_47850</name>
</gene>
<keyword evidence="4" id="KW-1133">Transmembrane helix</keyword>
<sequence>MCEFFNILLYTLTYIYTLVYIACMNTTTMQLTLLTLAEPNRFNIVELLKKAPRSVSEIVQALNIGQPQVSRHLRILSEAGLVRARSKAQQRIYSLEAQPFQDLDEWFDSFSILWEERLDHFEDYMLDYKRKEDV</sequence>
<dbReference type="InterPro" id="IPR036388">
    <property type="entry name" value="WH-like_DNA-bd_sf"/>
</dbReference>
<keyword evidence="1" id="KW-0805">Transcription regulation</keyword>
<dbReference type="PANTHER" id="PTHR33154">
    <property type="entry name" value="TRANSCRIPTIONAL REGULATOR, ARSR FAMILY"/>
    <property type="match status" value="1"/>
</dbReference>
<dbReference type="EMBL" id="BMHP01000003">
    <property type="protein sequence ID" value="GGD84052.1"/>
    <property type="molecule type" value="Genomic_DNA"/>
</dbReference>
<dbReference type="SMART" id="SM00418">
    <property type="entry name" value="HTH_ARSR"/>
    <property type="match status" value="1"/>
</dbReference>
<dbReference type="InterPro" id="IPR001845">
    <property type="entry name" value="HTH_ArsR_DNA-bd_dom"/>
</dbReference>
<reference evidence="6" key="2">
    <citation type="submission" date="2020-09" db="EMBL/GenBank/DDBJ databases">
        <authorList>
            <person name="Sun Q."/>
            <person name="Zhou Y."/>
        </authorList>
    </citation>
    <scope>NUCLEOTIDE SEQUENCE</scope>
    <source>
        <strain evidence="6">CGMCC 1.15178</strain>
    </source>
</reference>
<keyword evidence="3" id="KW-0804">Transcription</keyword>
<keyword evidence="7" id="KW-1185">Reference proteome</keyword>
<reference evidence="6" key="1">
    <citation type="journal article" date="2014" name="Int. J. Syst. Evol. Microbiol.">
        <title>Complete genome sequence of Corynebacterium casei LMG S-19264T (=DSM 44701T), isolated from a smear-ripened cheese.</title>
        <authorList>
            <consortium name="US DOE Joint Genome Institute (JGI-PGF)"/>
            <person name="Walter F."/>
            <person name="Albersmeier A."/>
            <person name="Kalinowski J."/>
            <person name="Ruckert C."/>
        </authorList>
    </citation>
    <scope>NUCLEOTIDE SEQUENCE</scope>
    <source>
        <strain evidence="6">CGMCC 1.15178</strain>
    </source>
</reference>
<evidence type="ECO:0000256" key="1">
    <source>
        <dbReference type="ARBA" id="ARBA00023015"/>
    </source>
</evidence>